<feature type="compositionally biased region" description="Low complexity" evidence="1">
    <location>
        <begin position="272"/>
        <end position="286"/>
    </location>
</feature>
<organism evidence="2 3">
    <name type="scientific">Cytospora leucostoma</name>
    <dbReference type="NCBI Taxonomy" id="1230097"/>
    <lineage>
        <taxon>Eukaryota</taxon>
        <taxon>Fungi</taxon>
        <taxon>Dikarya</taxon>
        <taxon>Ascomycota</taxon>
        <taxon>Pezizomycotina</taxon>
        <taxon>Sordariomycetes</taxon>
        <taxon>Sordariomycetidae</taxon>
        <taxon>Diaporthales</taxon>
        <taxon>Cytosporaceae</taxon>
        <taxon>Cytospora</taxon>
    </lineage>
</organism>
<dbReference type="STRING" id="1230097.A0A423XM95"/>
<feature type="compositionally biased region" description="Basic and acidic residues" evidence="1">
    <location>
        <begin position="628"/>
        <end position="642"/>
    </location>
</feature>
<keyword evidence="3" id="KW-1185">Reference proteome</keyword>
<feature type="compositionally biased region" description="Low complexity" evidence="1">
    <location>
        <begin position="41"/>
        <end position="55"/>
    </location>
</feature>
<gene>
    <name evidence="2" type="ORF">VPNG_00624</name>
</gene>
<feature type="compositionally biased region" description="Basic and acidic residues" evidence="1">
    <location>
        <begin position="262"/>
        <end position="271"/>
    </location>
</feature>
<evidence type="ECO:0000313" key="2">
    <source>
        <dbReference type="EMBL" id="ROW17678.1"/>
    </source>
</evidence>
<feature type="region of interest" description="Disordered" evidence="1">
    <location>
        <begin position="628"/>
        <end position="653"/>
    </location>
</feature>
<dbReference type="AlphaFoldDB" id="A0A423XM95"/>
<name>A0A423XM95_9PEZI</name>
<protein>
    <submittedName>
        <fullName evidence="2">Uncharacterized protein</fullName>
    </submittedName>
</protein>
<feature type="region of interest" description="Disordered" evidence="1">
    <location>
        <begin position="262"/>
        <end position="467"/>
    </location>
</feature>
<feature type="compositionally biased region" description="Low complexity" evidence="1">
    <location>
        <begin position="330"/>
        <end position="342"/>
    </location>
</feature>
<feature type="region of interest" description="Disordered" evidence="1">
    <location>
        <begin position="1"/>
        <end position="73"/>
    </location>
</feature>
<dbReference type="EMBL" id="LKEB01000002">
    <property type="protein sequence ID" value="ROW17678.1"/>
    <property type="molecule type" value="Genomic_DNA"/>
</dbReference>
<feature type="compositionally biased region" description="Pro residues" evidence="1">
    <location>
        <begin position="287"/>
        <end position="306"/>
    </location>
</feature>
<comment type="caution">
    <text evidence="2">The sequence shown here is derived from an EMBL/GenBank/DDBJ whole genome shotgun (WGS) entry which is preliminary data.</text>
</comment>
<feature type="compositionally biased region" description="Pro residues" evidence="1">
    <location>
        <begin position="56"/>
        <end position="66"/>
    </location>
</feature>
<reference evidence="2 3" key="1">
    <citation type="submission" date="2015-09" db="EMBL/GenBank/DDBJ databases">
        <title>Host preference determinants of Valsa canker pathogens revealed by comparative genomics.</title>
        <authorList>
            <person name="Yin Z."/>
            <person name="Huang L."/>
        </authorList>
    </citation>
    <scope>NUCLEOTIDE SEQUENCE [LARGE SCALE GENOMIC DNA]</scope>
    <source>
        <strain evidence="2 3">SXYLt</strain>
    </source>
</reference>
<sequence>MQAQYPINMSQPQPRLGATPVSALHRGNPGGRPTPTPMVVQQRPTPQQIPPQMQRPMPPAGAFPPHPPREIIPPQLHRPVVVSDIRPEIQTEEDIREHLSDYIIFRFDKVEPHDEYDSEGGEVKATWDNCIRRRVAGVDKADAQKEVRRLNREDAKKGRTFMEKQNSLGPKGQDQLSKAQRELSLEERDDRFHTVLAQFDSRLKPVIEKYEKVTRHRANTKRKVRQRKRYERTSITAYFRRCPRPNQLPSELARRIELEKQQFRQRQEQQRMEMAQPRQNQVQVQQMPPPQRPQAMPNPHPGPIPNPQVGHMNRPGSLPPHPQAMPMNLPQHMPPHQQAMPMNRLGQVPTPQSAPMDRPGSMPPHPQAAPMNRAQPMAMRQPSSGHGASRPHTPIQVIHKPSKRGKHHRKGHSRGSDSSSEYSDSRSGSEVDSESTLVTVPTRSSDSYKSRKEHDRKKKSLRYLEKPENFGIDVRPARRHGLGEDPPYILTRSGTRIAIVQAPTPPREAAIPAENLEQLQADAYHAGRNDQKAEYRQRLAEAASLDTAARRYQPKLAPRPDIILDRGSPRIRHVTPSEVNRQLDDSFQRLRLGRDPRYYDELHELTHRDEQRRREAVAREEQELIMREFEEQEVRERRRRDSPPPLLNPFISLSRRRANDLEADYRR</sequence>
<proteinExistence type="predicted"/>
<feature type="compositionally biased region" description="Basic and acidic residues" evidence="1">
    <location>
        <begin position="151"/>
        <end position="162"/>
    </location>
</feature>
<feature type="region of interest" description="Disordered" evidence="1">
    <location>
        <begin position="151"/>
        <end position="184"/>
    </location>
</feature>
<dbReference type="Proteomes" id="UP000285146">
    <property type="component" value="Unassembled WGS sequence"/>
</dbReference>
<accession>A0A423XM95</accession>
<feature type="compositionally biased region" description="Polar residues" evidence="1">
    <location>
        <begin position="434"/>
        <end position="445"/>
    </location>
</feature>
<feature type="compositionally biased region" description="Polar residues" evidence="1">
    <location>
        <begin position="163"/>
        <end position="178"/>
    </location>
</feature>
<feature type="compositionally biased region" description="Basic residues" evidence="1">
    <location>
        <begin position="400"/>
        <end position="413"/>
    </location>
</feature>
<dbReference type="InParanoid" id="A0A423XM95"/>
<evidence type="ECO:0000256" key="1">
    <source>
        <dbReference type="SAM" id="MobiDB-lite"/>
    </source>
</evidence>
<feature type="compositionally biased region" description="Polar residues" evidence="1">
    <location>
        <begin position="1"/>
        <end position="13"/>
    </location>
</feature>
<evidence type="ECO:0000313" key="3">
    <source>
        <dbReference type="Proteomes" id="UP000285146"/>
    </source>
</evidence>
<dbReference type="OrthoDB" id="3440029at2759"/>